<keyword evidence="2" id="KW-1133">Transmembrane helix</keyword>
<feature type="region of interest" description="Disordered" evidence="1">
    <location>
        <begin position="307"/>
        <end position="356"/>
    </location>
</feature>
<keyword evidence="3" id="KW-0808">Transferase</keyword>
<protein>
    <submittedName>
        <fullName evidence="3">Glycosyltransferase family 2 protein</fullName>
        <ecNumber evidence="3">2.4.-.-</ecNumber>
    </submittedName>
</protein>
<dbReference type="Pfam" id="PF13641">
    <property type="entry name" value="Glyco_tranf_2_3"/>
    <property type="match status" value="1"/>
</dbReference>
<dbReference type="PANTHER" id="PTHR43179">
    <property type="entry name" value="RHAMNOSYLTRANSFERASE WBBL"/>
    <property type="match status" value="1"/>
</dbReference>
<dbReference type="CDD" id="cd04186">
    <property type="entry name" value="GT_2_like_c"/>
    <property type="match status" value="1"/>
</dbReference>
<evidence type="ECO:0000313" key="3">
    <source>
        <dbReference type="EMBL" id="MFC5582004.1"/>
    </source>
</evidence>
<dbReference type="EC" id="2.4.-.-" evidence="3"/>
<accession>A0ABW0SY39</accession>
<keyword evidence="2" id="KW-0472">Membrane</keyword>
<dbReference type="RefSeq" id="WP_377327673.1">
    <property type="nucleotide sequence ID" value="NZ_JBHSNG010000013.1"/>
</dbReference>
<evidence type="ECO:0000256" key="2">
    <source>
        <dbReference type="SAM" id="Phobius"/>
    </source>
</evidence>
<dbReference type="GO" id="GO:0016757">
    <property type="term" value="F:glycosyltransferase activity"/>
    <property type="evidence" value="ECO:0007669"/>
    <property type="project" value="UniProtKB-KW"/>
</dbReference>
<dbReference type="PANTHER" id="PTHR43179:SF7">
    <property type="entry name" value="RHAMNOSYLTRANSFERASE WBBL"/>
    <property type="match status" value="1"/>
</dbReference>
<evidence type="ECO:0000313" key="4">
    <source>
        <dbReference type="Proteomes" id="UP001596111"/>
    </source>
</evidence>
<dbReference type="EMBL" id="JBHSNG010000013">
    <property type="protein sequence ID" value="MFC5582004.1"/>
    <property type="molecule type" value="Genomic_DNA"/>
</dbReference>
<dbReference type="InterPro" id="IPR029044">
    <property type="entry name" value="Nucleotide-diphossugar_trans"/>
</dbReference>
<keyword evidence="3" id="KW-0328">Glycosyltransferase</keyword>
<feature type="compositionally biased region" description="Polar residues" evidence="1">
    <location>
        <begin position="344"/>
        <end position="356"/>
    </location>
</feature>
<keyword evidence="2" id="KW-0812">Transmembrane</keyword>
<organism evidence="3 4">
    <name type="scientific">Rhodanobacter terrae</name>
    <dbReference type="NCBI Taxonomy" id="418647"/>
    <lineage>
        <taxon>Bacteria</taxon>
        <taxon>Pseudomonadati</taxon>
        <taxon>Pseudomonadota</taxon>
        <taxon>Gammaproteobacteria</taxon>
        <taxon>Lysobacterales</taxon>
        <taxon>Rhodanobacteraceae</taxon>
        <taxon>Rhodanobacter</taxon>
    </lineage>
</organism>
<sequence length="356" mass="39938">MIDSSSIEQVTIICVTYKSRALIESLADTLRPFPHVLIIDNGSDDGTVSAVRRLLPRARIIERPDNGGFGKANNEAMAEVRTPLSLLLNPDCDIKPDGLLTLMDTLRRYPSAGMVAPQSWRENRKPQKCFRRAFYDLSARMPYRVADATCSADWLNGCCLLLRTEAFRHIGGFDECFFLFYEDDDLCLRMRRAGFECLFEPAANAWHVGGASSAPSVRISFMKAFHYARSRHLAIRRYQGDGAGWRYLLKLMLAALPLALIYGLALRRRHFIKWTAWGASAVSSALARLPRQPRTLPARARALRPVIAPDAEPMSPATRPSLNRRYQEPGEGRAAASKIRRSADQVQARSESVVEQ</sequence>
<evidence type="ECO:0000256" key="1">
    <source>
        <dbReference type="SAM" id="MobiDB-lite"/>
    </source>
</evidence>
<dbReference type="Gene3D" id="3.90.550.10">
    <property type="entry name" value="Spore Coat Polysaccharide Biosynthesis Protein SpsA, Chain A"/>
    <property type="match status" value="1"/>
</dbReference>
<comment type="caution">
    <text evidence="3">The sequence shown here is derived from an EMBL/GenBank/DDBJ whole genome shotgun (WGS) entry which is preliminary data.</text>
</comment>
<reference evidence="4" key="1">
    <citation type="journal article" date="2019" name="Int. J. Syst. Evol. Microbiol.">
        <title>The Global Catalogue of Microorganisms (GCM) 10K type strain sequencing project: providing services to taxonomists for standard genome sequencing and annotation.</title>
        <authorList>
            <consortium name="The Broad Institute Genomics Platform"/>
            <consortium name="The Broad Institute Genome Sequencing Center for Infectious Disease"/>
            <person name="Wu L."/>
            <person name="Ma J."/>
        </authorList>
    </citation>
    <scope>NUCLEOTIDE SEQUENCE [LARGE SCALE GENOMIC DNA]</scope>
    <source>
        <strain evidence="4">CGMCC 1.13587</strain>
    </source>
</reference>
<dbReference type="Proteomes" id="UP001596111">
    <property type="component" value="Unassembled WGS sequence"/>
</dbReference>
<gene>
    <name evidence="3" type="ORF">ACFPPB_12855</name>
</gene>
<keyword evidence="4" id="KW-1185">Reference proteome</keyword>
<feature type="transmembrane region" description="Helical" evidence="2">
    <location>
        <begin position="247"/>
        <end position="265"/>
    </location>
</feature>
<name>A0ABW0SY39_9GAMM</name>
<proteinExistence type="predicted"/>
<dbReference type="SUPFAM" id="SSF53448">
    <property type="entry name" value="Nucleotide-diphospho-sugar transferases"/>
    <property type="match status" value="1"/>
</dbReference>